<name>A0A138ZZE2_GONPJ</name>
<organism evidence="2 3">
    <name type="scientific">Gonapodya prolifera (strain JEL478)</name>
    <name type="common">Monoblepharis prolifera</name>
    <dbReference type="NCBI Taxonomy" id="1344416"/>
    <lineage>
        <taxon>Eukaryota</taxon>
        <taxon>Fungi</taxon>
        <taxon>Fungi incertae sedis</taxon>
        <taxon>Chytridiomycota</taxon>
        <taxon>Chytridiomycota incertae sedis</taxon>
        <taxon>Monoblepharidomycetes</taxon>
        <taxon>Monoblepharidales</taxon>
        <taxon>Gonapodyaceae</taxon>
        <taxon>Gonapodya</taxon>
    </lineage>
</organism>
<feature type="transmembrane region" description="Helical" evidence="1">
    <location>
        <begin position="20"/>
        <end position="43"/>
    </location>
</feature>
<gene>
    <name evidence="2" type="ORF">M427DRAFT_149401</name>
</gene>
<sequence length="497" mass="54932">MAKVDAAQATRVNVGWFSLWMVIVALVLTNTVAVAPITVAMGVTTNNNSITRSSDQEHLRTCIIKTRGSQQLVTDGLAVGVAIERGSLLSIMQHNPFNGFAYGGTEMGPLSGGNPRTLSLWTTNITCSKFCLNTTSTRGNLIISAIDPVFLRLGDITANFTYPIPLVSPLEVSKIPRGQILLMSPEVISSAVVEKMFTGVYDSGNNTVRTLTMMVLIEFINDYLDAVKKTATQNSQNSVFYLVSTKAEVIAMSGFGGDYTAIRDGYQFVLVLGAPITDYVGDTLQLKALLEADGHKSTLFVMLSVEIERMKEPVELHSFCRRYTSNRIRMESRTHFRLDDGCISQPRSPVIRCLEVPEILERGLDFVGERNVTQKPLSYMLVRLNCDSKAWHGPAFVASWASVRVDLKNRGEAPRFLRSDRASDSLSERDGFGRCGCGLRGHFRGPGREGAHEEDDMPERLCLNGGEIMGRKIAEIEKCTVRDVVVQADHLFYREIQ</sequence>
<dbReference type="AlphaFoldDB" id="A0A138ZZE2"/>
<reference evidence="2 3" key="1">
    <citation type="journal article" date="2015" name="Genome Biol. Evol.">
        <title>Phylogenomic analyses indicate that early fungi evolved digesting cell walls of algal ancestors of land plants.</title>
        <authorList>
            <person name="Chang Y."/>
            <person name="Wang S."/>
            <person name="Sekimoto S."/>
            <person name="Aerts A.L."/>
            <person name="Choi C."/>
            <person name="Clum A."/>
            <person name="LaButti K.M."/>
            <person name="Lindquist E.A."/>
            <person name="Yee Ngan C."/>
            <person name="Ohm R.A."/>
            <person name="Salamov A.A."/>
            <person name="Grigoriev I.V."/>
            <person name="Spatafora J.W."/>
            <person name="Berbee M.L."/>
        </authorList>
    </citation>
    <scope>NUCLEOTIDE SEQUENCE [LARGE SCALE GENOMIC DNA]</scope>
    <source>
        <strain evidence="2 3">JEL478</strain>
    </source>
</reference>
<keyword evidence="1" id="KW-0812">Transmembrane</keyword>
<evidence type="ECO:0000256" key="1">
    <source>
        <dbReference type="SAM" id="Phobius"/>
    </source>
</evidence>
<dbReference type="EMBL" id="KQ965847">
    <property type="protein sequence ID" value="KXS09861.1"/>
    <property type="molecule type" value="Genomic_DNA"/>
</dbReference>
<keyword evidence="1" id="KW-1133">Transmembrane helix</keyword>
<dbReference type="Proteomes" id="UP000070544">
    <property type="component" value="Unassembled WGS sequence"/>
</dbReference>
<keyword evidence="1" id="KW-0472">Membrane</keyword>
<evidence type="ECO:0000313" key="3">
    <source>
        <dbReference type="Proteomes" id="UP000070544"/>
    </source>
</evidence>
<accession>A0A138ZZE2</accession>
<evidence type="ECO:0000313" key="2">
    <source>
        <dbReference type="EMBL" id="KXS09861.1"/>
    </source>
</evidence>
<protein>
    <submittedName>
        <fullName evidence="2">Uncharacterized protein</fullName>
    </submittedName>
</protein>
<proteinExistence type="predicted"/>
<keyword evidence="3" id="KW-1185">Reference proteome</keyword>